<comment type="caution">
    <text evidence="10">The sequence shown here is derived from an EMBL/GenBank/DDBJ whole genome shotgun (WGS) entry which is preliminary data.</text>
</comment>
<evidence type="ECO:0000313" key="11">
    <source>
        <dbReference type="Proteomes" id="UP000603545"/>
    </source>
</evidence>
<dbReference type="InterPro" id="IPR050092">
    <property type="entry name" value="RNase_H"/>
</dbReference>
<dbReference type="GO" id="GO:0004523">
    <property type="term" value="F:RNA-DNA hybrid ribonuclease activity"/>
    <property type="evidence" value="ECO:0007669"/>
    <property type="project" value="UniProtKB-EC"/>
</dbReference>
<feature type="region of interest" description="Disordered" evidence="8">
    <location>
        <begin position="57"/>
        <end position="81"/>
    </location>
</feature>
<proteinExistence type="inferred from homology"/>
<dbReference type="PANTHER" id="PTHR10642">
    <property type="entry name" value="RIBONUCLEASE H1"/>
    <property type="match status" value="1"/>
</dbReference>
<dbReference type="EMBL" id="JACNLL010000024">
    <property type="protein sequence ID" value="MBC8198783.1"/>
    <property type="molecule type" value="Genomic_DNA"/>
</dbReference>
<dbReference type="GO" id="GO:0003676">
    <property type="term" value="F:nucleic acid binding"/>
    <property type="evidence" value="ECO:0007669"/>
    <property type="project" value="InterPro"/>
</dbReference>
<gene>
    <name evidence="10" type="ORF">H8E80_01875</name>
</gene>
<evidence type="ECO:0000256" key="4">
    <source>
        <dbReference type="ARBA" id="ARBA00022722"/>
    </source>
</evidence>
<dbReference type="PROSITE" id="PS50879">
    <property type="entry name" value="RNASE_H_1"/>
    <property type="match status" value="1"/>
</dbReference>
<keyword evidence="6" id="KW-0255">Endonuclease</keyword>
<dbReference type="Gene3D" id="3.30.420.10">
    <property type="entry name" value="Ribonuclease H-like superfamily/Ribonuclease H"/>
    <property type="match status" value="1"/>
</dbReference>
<dbReference type="InterPro" id="IPR002156">
    <property type="entry name" value="RNaseH_domain"/>
</dbReference>
<evidence type="ECO:0000259" key="9">
    <source>
        <dbReference type="PROSITE" id="PS50879"/>
    </source>
</evidence>
<reference evidence="10 11" key="1">
    <citation type="submission" date="2020-08" db="EMBL/GenBank/DDBJ databases">
        <title>Bridging the membrane lipid divide: bacteria of the FCB group superphylum have the potential to synthesize archaeal ether lipids.</title>
        <authorList>
            <person name="Villanueva L."/>
            <person name="Von Meijenfeldt F.A.B."/>
            <person name="Westbye A.B."/>
            <person name="Yadav S."/>
            <person name="Hopmans E.C."/>
            <person name="Dutilh B.E."/>
            <person name="Sinninghe Damste J.S."/>
        </authorList>
    </citation>
    <scope>NUCLEOTIDE SEQUENCE [LARGE SCALE GENOMIC DNA]</scope>
    <source>
        <strain evidence="10">NIOZ-UU82</strain>
    </source>
</reference>
<evidence type="ECO:0000256" key="6">
    <source>
        <dbReference type="ARBA" id="ARBA00022759"/>
    </source>
</evidence>
<evidence type="ECO:0000256" key="7">
    <source>
        <dbReference type="ARBA" id="ARBA00022801"/>
    </source>
</evidence>
<dbReference type="PANTHER" id="PTHR10642:SF26">
    <property type="entry name" value="RIBONUCLEASE H1"/>
    <property type="match status" value="1"/>
</dbReference>
<evidence type="ECO:0000313" key="10">
    <source>
        <dbReference type="EMBL" id="MBC8198783.1"/>
    </source>
</evidence>
<protein>
    <recommendedName>
        <fullName evidence="3">ribonuclease H</fullName>
        <ecNumber evidence="3">3.1.26.4</ecNumber>
    </recommendedName>
</protein>
<evidence type="ECO:0000256" key="8">
    <source>
        <dbReference type="SAM" id="MobiDB-lite"/>
    </source>
</evidence>
<feature type="domain" description="RNase H type-1" evidence="9">
    <location>
        <begin position="89"/>
        <end position="219"/>
    </location>
</feature>
<dbReference type="InterPro" id="IPR036397">
    <property type="entry name" value="RNaseH_sf"/>
</dbReference>
<dbReference type="InterPro" id="IPR012337">
    <property type="entry name" value="RNaseH-like_sf"/>
</dbReference>
<name>A0A8J6N538_9BACT</name>
<keyword evidence="4" id="KW-0540">Nuclease</keyword>
<evidence type="ECO:0000256" key="5">
    <source>
        <dbReference type="ARBA" id="ARBA00022723"/>
    </source>
</evidence>
<evidence type="ECO:0000256" key="3">
    <source>
        <dbReference type="ARBA" id="ARBA00012180"/>
    </source>
</evidence>
<sequence>MGKEQTDWKRMIFKGNKVWLATGQNGKPILKSGKVLIKYQLDQDYEYWVHENGVMPVDSLQPEKPEKKEHKKNRPGKKSLAGLDAKTVSDNTIFIYTDGASSGNPGPSGIGILLRFKDHEKEISRNIGEATNNIAELEAIKTALLELKHYDYPVRVFTDSSYAHGVLTLGWKARKNKELINSIKKLISKFGDLKLIKVKGHDGFDGNEKADFLATSAIKKGR</sequence>
<evidence type="ECO:0000256" key="1">
    <source>
        <dbReference type="ARBA" id="ARBA00000077"/>
    </source>
</evidence>
<dbReference type="Proteomes" id="UP000603545">
    <property type="component" value="Unassembled WGS sequence"/>
</dbReference>
<dbReference type="AlphaFoldDB" id="A0A8J6N538"/>
<evidence type="ECO:0000256" key="2">
    <source>
        <dbReference type="ARBA" id="ARBA00005300"/>
    </source>
</evidence>
<dbReference type="Pfam" id="PF00075">
    <property type="entry name" value="RNase_H"/>
    <property type="match status" value="1"/>
</dbReference>
<accession>A0A8J6N538</accession>
<dbReference type="SUPFAM" id="SSF53098">
    <property type="entry name" value="Ribonuclease H-like"/>
    <property type="match status" value="1"/>
</dbReference>
<organism evidence="10 11">
    <name type="scientific">Candidatus Desulfaltia bathyphila</name>
    <dbReference type="NCBI Taxonomy" id="2841697"/>
    <lineage>
        <taxon>Bacteria</taxon>
        <taxon>Pseudomonadati</taxon>
        <taxon>Thermodesulfobacteriota</taxon>
        <taxon>Desulfobacteria</taxon>
        <taxon>Desulfobacterales</taxon>
        <taxon>Desulfobacterales incertae sedis</taxon>
        <taxon>Candidatus Desulfaltia</taxon>
    </lineage>
</organism>
<dbReference type="GO" id="GO:0043137">
    <property type="term" value="P:DNA replication, removal of RNA primer"/>
    <property type="evidence" value="ECO:0007669"/>
    <property type="project" value="TreeGrafter"/>
</dbReference>
<dbReference type="EC" id="3.1.26.4" evidence="3"/>
<comment type="similarity">
    <text evidence="2">Belongs to the RNase H family.</text>
</comment>
<keyword evidence="7" id="KW-0378">Hydrolase</keyword>
<keyword evidence="5" id="KW-0479">Metal-binding</keyword>
<comment type="catalytic activity">
    <reaction evidence="1">
        <text>Endonucleolytic cleavage to 5'-phosphomonoester.</text>
        <dbReference type="EC" id="3.1.26.4"/>
    </reaction>
</comment>
<dbReference type="GO" id="GO:0046872">
    <property type="term" value="F:metal ion binding"/>
    <property type="evidence" value="ECO:0007669"/>
    <property type="project" value="UniProtKB-KW"/>
</dbReference>